<dbReference type="PaxDb" id="1198114-AciX9_1233"/>
<feature type="transmembrane region" description="Helical" evidence="7">
    <location>
        <begin position="335"/>
        <end position="368"/>
    </location>
</feature>
<dbReference type="GO" id="GO:0022857">
    <property type="term" value="F:transmembrane transporter activity"/>
    <property type="evidence" value="ECO:0007669"/>
    <property type="project" value="TreeGrafter"/>
</dbReference>
<proteinExistence type="inferred from homology"/>
<evidence type="ECO:0000259" key="9">
    <source>
        <dbReference type="Pfam" id="PF12704"/>
    </source>
</evidence>
<feature type="transmembrane region" description="Helical" evidence="7">
    <location>
        <begin position="289"/>
        <end position="314"/>
    </location>
</feature>
<dbReference type="InterPro" id="IPR025857">
    <property type="entry name" value="MacB_PCD"/>
</dbReference>
<comment type="similarity">
    <text evidence="6">Belongs to the ABC-4 integral membrane protein family.</text>
</comment>
<evidence type="ECO:0000256" key="7">
    <source>
        <dbReference type="SAM" id="Phobius"/>
    </source>
</evidence>
<accession>E8X4G9</accession>
<feature type="domain" description="ABC3 transporter permease C-terminal" evidence="8">
    <location>
        <begin position="294"/>
        <end position="411"/>
    </location>
</feature>
<keyword evidence="3 7" id="KW-0812">Transmembrane</keyword>
<dbReference type="Pfam" id="PF02687">
    <property type="entry name" value="FtsX"/>
    <property type="match status" value="1"/>
</dbReference>
<comment type="subcellular location">
    <subcellularLocation>
        <location evidence="1">Cell membrane</location>
        <topology evidence="1">Multi-pass membrane protein</topology>
    </subcellularLocation>
</comment>
<evidence type="ECO:0000256" key="3">
    <source>
        <dbReference type="ARBA" id="ARBA00022692"/>
    </source>
</evidence>
<dbReference type="EMBL" id="CP002480">
    <property type="protein sequence ID" value="ADW68296.1"/>
    <property type="molecule type" value="Genomic_DNA"/>
</dbReference>
<dbReference type="eggNOG" id="COG0577">
    <property type="taxonomic scope" value="Bacteria"/>
</dbReference>
<keyword evidence="2" id="KW-1003">Cell membrane</keyword>
<feature type="transmembrane region" description="Helical" evidence="7">
    <location>
        <begin position="380"/>
        <end position="402"/>
    </location>
</feature>
<sequence>MLSLSDILRQIFQSIWANRLRSFLTMFGIAWGVASLLLLIGLGEGFRSGQTRSLKELGSDVIFLEGGNVPAVPNQHTGMRAYKVTLSDEKAIMEQAPHVRNATAVVSRGDLKQVSEFSSAGGQALGVEANYPEIRNLPLAKGRLLDAEDVATARRVVVLGKKNAELLFPEDRPAVGAYITINGERFLVVGVAAGISRGNNDGDNQKVYVPISVMLQSFPLKGENIPADSVSSIQYQPATEELNETAKTEVHRVIGARHGFDPLSKDAFEEWDTIKNNKMVGVIFTAMDLFLGAVGIVTLALGAVGIVNIMLVMVSERTKEIGLRKALGATNKSVMAMFFLEGLLLTGVSGAVGIVGAGTLMSVLTAVAGTNTNGFDPPRLVPWSVALAVGTLTISGCLAGLVPARRAAMLEPVEALRKD</sequence>
<dbReference type="RefSeq" id="WP_013579619.1">
    <property type="nucleotide sequence ID" value="NC_015064.1"/>
</dbReference>
<dbReference type="PANTHER" id="PTHR30572">
    <property type="entry name" value="MEMBRANE COMPONENT OF TRANSPORTER-RELATED"/>
    <property type="match status" value="1"/>
</dbReference>
<feature type="transmembrane region" description="Helical" evidence="7">
    <location>
        <begin position="20"/>
        <end position="42"/>
    </location>
</feature>
<name>E8X4G9_GRATM</name>
<feature type="domain" description="MacB-like periplasmic core" evidence="9">
    <location>
        <begin position="22"/>
        <end position="250"/>
    </location>
</feature>
<evidence type="ECO:0000256" key="1">
    <source>
        <dbReference type="ARBA" id="ARBA00004651"/>
    </source>
</evidence>
<evidence type="ECO:0000313" key="10">
    <source>
        <dbReference type="EMBL" id="ADW68296.1"/>
    </source>
</evidence>
<gene>
    <name evidence="10" type="ordered locus">AciX9_1233</name>
</gene>
<evidence type="ECO:0000259" key="8">
    <source>
        <dbReference type="Pfam" id="PF02687"/>
    </source>
</evidence>
<reference evidence="11" key="1">
    <citation type="submission" date="2011-01" db="EMBL/GenBank/DDBJ databases">
        <title>Complete sequence of chromosome of Acidobacterium sp. MP5ACTX9.</title>
        <authorList>
            <consortium name="US DOE Joint Genome Institute"/>
            <person name="Lucas S."/>
            <person name="Copeland A."/>
            <person name="Lapidus A."/>
            <person name="Cheng J.-F."/>
            <person name="Goodwin L."/>
            <person name="Pitluck S."/>
            <person name="Teshima H."/>
            <person name="Detter J.C."/>
            <person name="Han C."/>
            <person name="Tapia R."/>
            <person name="Land M."/>
            <person name="Hauser L."/>
            <person name="Kyrpides N."/>
            <person name="Ivanova N."/>
            <person name="Ovchinnikova G."/>
            <person name="Pagani I."/>
            <person name="Rawat S.R."/>
            <person name="Mannisto M."/>
            <person name="Haggblom M.M."/>
            <person name="Woyke T."/>
        </authorList>
    </citation>
    <scope>NUCLEOTIDE SEQUENCE [LARGE SCALE GENOMIC DNA]</scope>
    <source>
        <strain evidence="11">MP5ACTX9</strain>
    </source>
</reference>
<organism evidence="11">
    <name type="scientific">Granulicella tundricola (strain ATCC BAA-1859 / DSM 23138 / MP5ACTX9)</name>
    <dbReference type="NCBI Taxonomy" id="1198114"/>
    <lineage>
        <taxon>Bacteria</taxon>
        <taxon>Pseudomonadati</taxon>
        <taxon>Acidobacteriota</taxon>
        <taxon>Terriglobia</taxon>
        <taxon>Terriglobales</taxon>
        <taxon>Acidobacteriaceae</taxon>
        <taxon>Granulicella</taxon>
    </lineage>
</organism>
<protein>
    <recommendedName>
        <fullName evidence="12">ABC3 transporter permease protein domain-containing protein</fullName>
    </recommendedName>
</protein>
<evidence type="ECO:0000313" key="11">
    <source>
        <dbReference type="Proteomes" id="UP000000343"/>
    </source>
</evidence>
<keyword evidence="11" id="KW-1185">Reference proteome</keyword>
<keyword evidence="4 7" id="KW-1133">Transmembrane helix</keyword>
<dbReference type="InterPro" id="IPR003838">
    <property type="entry name" value="ABC3_permease_C"/>
</dbReference>
<evidence type="ECO:0008006" key="12">
    <source>
        <dbReference type="Google" id="ProtNLM"/>
    </source>
</evidence>
<keyword evidence="5 7" id="KW-0472">Membrane</keyword>
<evidence type="ECO:0000256" key="6">
    <source>
        <dbReference type="ARBA" id="ARBA00038076"/>
    </source>
</evidence>
<dbReference type="AlphaFoldDB" id="E8X4G9"/>
<dbReference type="Proteomes" id="UP000000343">
    <property type="component" value="Chromosome"/>
</dbReference>
<dbReference type="PANTHER" id="PTHR30572:SF4">
    <property type="entry name" value="ABC TRANSPORTER PERMEASE YTRF"/>
    <property type="match status" value="1"/>
</dbReference>
<evidence type="ECO:0000256" key="2">
    <source>
        <dbReference type="ARBA" id="ARBA00022475"/>
    </source>
</evidence>
<evidence type="ECO:0000256" key="4">
    <source>
        <dbReference type="ARBA" id="ARBA00022989"/>
    </source>
</evidence>
<dbReference type="Pfam" id="PF12704">
    <property type="entry name" value="MacB_PCD"/>
    <property type="match status" value="1"/>
</dbReference>
<dbReference type="GO" id="GO:0005886">
    <property type="term" value="C:plasma membrane"/>
    <property type="evidence" value="ECO:0007669"/>
    <property type="project" value="UniProtKB-SubCell"/>
</dbReference>
<dbReference type="InterPro" id="IPR050250">
    <property type="entry name" value="Macrolide_Exporter_MacB"/>
</dbReference>
<dbReference type="KEGG" id="acm:AciX9_1233"/>
<evidence type="ECO:0000256" key="5">
    <source>
        <dbReference type="ARBA" id="ARBA00023136"/>
    </source>
</evidence>
<dbReference type="HOGENOM" id="CLU_000604_8_0_0"/>
<dbReference type="STRING" id="1198114.AciX9_1233"/>